<evidence type="ECO:0000313" key="1">
    <source>
        <dbReference type="EMBL" id="KUI63669.1"/>
    </source>
</evidence>
<sequence length="929" mass="98051">MSGILCKVHRLCPGLRMGGDQKDRINRFKRDFRLARHGHLISEAVQLQAGLGDVLDINQEVQRHLHQHAPDAGQLLLDLVDAAGELRLDDVAIHDLVRALALLVGGDLLELLALLLLLQPLLHLLLLVGAGDDEVLAEEVVVVLPRAHDVVGDVVEHLAEDLGVGPRRPAPQLVELVAQRVGHQHVGGGAPVVLVGPAGDGVEVAVGPVPPLVGQQAQVLAEELPAQGGGELGGGELLAAHGRAHGGRVLDDDGDLRVVRAQLRPVVQVRAADDGDPVVGDEHLGVDVQLLRHVGVYLRLGRALPRDRAQVRPGLHVRRRDGVPRLVRLPRRRLLVVAVLAAQPALGVLVARVAVVAGLDVVVELAARVVVLHARLVLRARHGRRDVQAVVVAQVVEGDVLVRVHDARLPELLDDRVPAPADGVVLELHDGPRAQRAVRLEVAREGGHGRHRHDDAELLVVLVRPHDPRDDGRADLVVDGLLLVVGGGDEELRPLLDKFQKKTKKHTTRLKSLNQRAGTYLVLDVNEVLGIVDDFNVSVGDGVLGGVARRPRAAAPAQLDMQTMVLLALPRAFLAPHAAKVLAEVALEAPEHLAGLVLALLEEATGGRGVGDSGLEDLVLGVVVGVVLLAEDVVPPVDEVDRQAVHDGAGQGDADVGPAHARVLGPVELVLLPLVDALEVVDTRVVVVLAGVDDGIHVSGVGVRDGVAVGVPAAEAGVETAHKGNLVVDQAQLLVVGPEKHDIVVGTVEGLQRVPRHLGQAEGAESQVLETGLELGGDVLAGRCVVRVAEHLDVLVESLKGMLGVLRVAGKRLGDLLVHDHIDLDTSLGGSLQHVVQTTPGPLKNEHGQYTVTSPPIDGFLLLTFKGLRKSPEVSATIDVPLGVTGRLGRKRLVAVSTVLAVDLMALGTLMGVRVLLLIGTEDASEARL</sequence>
<reference evidence="1" key="1">
    <citation type="submission" date="2014-12" db="EMBL/GenBank/DDBJ databases">
        <title>Genome Sequence of Valsa Canker Pathogens Uncovers a Specific Adaption of Colonization on Woody Bark.</title>
        <authorList>
            <person name="Yin Z."/>
            <person name="Liu H."/>
            <person name="Gao X."/>
            <person name="Li Z."/>
            <person name="Song N."/>
            <person name="Ke X."/>
            <person name="Dai Q."/>
            <person name="Wu Y."/>
            <person name="Sun Y."/>
            <person name="Xu J.-R."/>
            <person name="Kang Z.K."/>
            <person name="Wang L."/>
            <person name="Huang L."/>
        </authorList>
    </citation>
    <scope>NUCLEOTIDE SEQUENCE [LARGE SCALE GENOMIC DNA]</scope>
    <source>
        <strain evidence="1">03-8</strain>
    </source>
</reference>
<protein>
    <submittedName>
        <fullName evidence="1">Uncharacterized protein</fullName>
    </submittedName>
</protein>
<dbReference type="Proteomes" id="UP000078559">
    <property type="component" value="Unassembled WGS sequence"/>
</dbReference>
<dbReference type="AlphaFoldDB" id="A0A194VHQ6"/>
<organism evidence="1 2">
    <name type="scientific">Cytospora mali</name>
    <name type="common">Apple Valsa canker fungus</name>
    <name type="synonym">Valsa mali</name>
    <dbReference type="NCBI Taxonomy" id="578113"/>
    <lineage>
        <taxon>Eukaryota</taxon>
        <taxon>Fungi</taxon>
        <taxon>Dikarya</taxon>
        <taxon>Ascomycota</taxon>
        <taxon>Pezizomycotina</taxon>
        <taxon>Sordariomycetes</taxon>
        <taxon>Sordariomycetidae</taxon>
        <taxon>Diaporthales</taxon>
        <taxon>Cytosporaceae</taxon>
        <taxon>Cytospora</taxon>
    </lineage>
</organism>
<evidence type="ECO:0000313" key="2">
    <source>
        <dbReference type="Proteomes" id="UP000078559"/>
    </source>
</evidence>
<keyword evidence="2" id="KW-1185">Reference proteome</keyword>
<proteinExistence type="predicted"/>
<gene>
    <name evidence="1" type="ORF">VM1G_12024</name>
</gene>
<name>A0A194VHQ6_CYTMA</name>
<dbReference type="EMBL" id="KN796114">
    <property type="protein sequence ID" value="KUI63669.1"/>
    <property type="molecule type" value="Genomic_DNA"/>
</dbReference>
<accession>A0A194VHQ6</accession>